<keyword evidence="4" id="KW-1185">Reference proteome</keyword>
<evidence type="ECO:0008006" key="5">
    <source>
        <dbReference type="Google" id="ProtNLM"/>
    </source>
</evidence>
<dbReference type="Proteomes" id="UP000701801">
    <property type="component" value="Unassembled WGS sequence"/>
</dbReference>
<feature type="signal peptide" evidence="2">
    <location>
        <begin position="1"/>
        <end position="17"/>
    </location>
</feature>
<accession>A0A9N9LUR7</accession>
<sequence>MQFSSALVLAFASLSVAAPSVVRPTSSFVARTLLARALGPVATYNEISISGGVGGDAEAEALAKLPVGTDFAAVSKEDITFLQAVNGMCNDAEILAFNPAIEAATGPEKEAVACGKTKNKVLKLTATMLSLQALQAQGEDVSEKMAVETKKLANNIATDKANAGKPCTKLEFATATNEARKTTKDKKPVDGAAEGAKPKEDGAAEGAKPKEDGAAEGAKPKEDGAKDSKKADKETKKADKEAKKAAKETKKEE</sequence>
<feature type="chain" id="PRO_5040470278" description="Small secreted protein" evidence="2">
    <location>
        <begin position="18"/>
        <end position="253"/>
    </location>
</feature>
<protein>
    <recommendedName>
        <fullName evidence="5">Small secreted protein</fullName>
    </recommendedName>
</protein>
<name>A0A9N9LUR7_9HELO</name>
<keyword evidence="2" id="KW-0732">Signal</keyword>
<evidence type="ECO:0000256" key="1">
    <source>
        <dbReference type="SAM" id="MobiDB-lite"/>
    </source>
</evidence>
<evidence type="ECO:0000313" key="3">
    <source>
        <dbReference type="EMBL" id="CAG8981620.1"/>
    </source>
</evidence>
<proteinExistence type="predicted"/>
<dbReference type="OrthoDB" id="2151417at2759"/>
<organism evidence="3 4">
    <name type="scientific">Hymenoscyphus albidus</name>
    <dbReference type="NCBI Taxonomy" id="595503"/>
    <lineage>
        <taxon>Eukaryota</taxon>
        <taxon>Fungi</taxon>
        <taxon>Dikarya</taxon>
        <taxon>Ascomycota</taxon>
        <taxon>Pezizomycotina</taxon>
        <taxon>Leotiomycetes</taxon>
        <taxon>Helotiales</taxon>
        <taxon>Helotiaceae</taxon>
        <taxon>Hymenoscyphus</taxon>
    </lineage>
</organism>
<gene>
    <name evidence="3" type="ORF">HYALB_00012971</name>
</gene>
<evidence type="ECO:0000256" key="2">
    <source>
        <dbReference type="SAM" id="SignalP"/>
    </source>
</evidence>
<evidence type="ECO:0000313" key="4">
    <source>
        <dbReference type="Proteomes" id="UP000701801"/>
    </source>
</evidence>
<dbReference type="PANTHER" id="PTHR38849:SF1">
    <property type="entry name" value="SMALL SECRETED PROTEIN"/>
    <property type="match status" value="1"/>
</dbReference>
<dbReference type="EMBL" id="CAJVRM010000497">
    <property type="protein sequence ID" value="CAG8981620.1"/>
    <property type="molecule type" value="Genomic_DNA"/>
</dbReference>
<feature type="compositionally biased region" description="Basic and acidic residues" evidence="1">
    <location>
        <begin position="178"/>
        <end position="189"/>
    </location>
</feature>
<feature type="compositionally biased region" description="Basic and acidic residues" evidence="1">
    <location>
        <begin position="196"/>
        <end position="253"/>
    </location>
</feature>
<comment type="caution">
    <text evidence="3">The sequence shown here is derived from an EMBL/GenBank/DDBJ whole genome shotgun (WGS) entry which is preliminary data.</text>
</comment>
<reference evidence="3" key="1">
    <citation type="submission" date="2021-07" db="EMBL/GenBank/DDBJ databases">
        <authorList>
            <person name="Durling M."/>
        </authorList>
    </citation>
    <scope>NUCLEOTIDE SEQUENCE</scope>
</reference>
<feature type="region of interest" description="Disordered" evidence="1">
    <location>
        <begin position="177"/>
        <end position="253"/>
    </location>
</feature>
<dbReference type="AlphaFoldDB" id="A0A9N9LUR7"/>
<dbReference type="PANTHER" id="PTHR38849">
    <property type="entry name" value="SMALL SECRETED PROTEIN"/>
    <property type="match status" value="1"/>
</dbReference>